<sequence>MSADILRNVQSSSSNGRKARKTAGENQIVGAKRNTKARISPSVVDHGFHTDKYKTHYSAWTPIIHSASNSQFSMWTDDQRKKFLNFILKKCKKSQLRFVNDGWCKKQLPIHHLDFTTVLPRFISTYIFSFLDPRSLCRAAQTSWHWKFLSEQDVLWMPKCLQFGWYLPYTPSCRENGCWKHHYVMCTYSLDMEAPSKMVETYGQFTGNTTKVISKKGKTRRPPWLDTDPNPSDLEQARKALLYEHNPNLPQSPDQMRAKRLGLSTRPSHKRSHTAPGKLIMSKVIDESVIEQPWSKPSSASPVRRQLNSKATARQSCPNPTVIFISSEIPACELLLDAVMFGVIAIPYDYEGTTLDVLLEKLRLQLNARQAKCIGFFVSGESGTVRLVKDQTLSETTLSEPNMRHFWENVATSISTQEAGGHVDIFLPLAETEQGMDLLAQLGLLTNMQFSCPTGITGSFPRVESEWLFVLNGITPPALYFNMTKLGAWSETVDYIEECVDVVKKNLHSFFNEEQRNLASRLVGQITFEALHMCEIYRISEISSTLVDAVILAGRDNAAKNWNDPVQELIRCLQKNGYKDKKNKETMKTGETSDEENSDGEFEDKFVIASELKVPVSSKEFSAMMTGTSAIEKRTLLAQQILSSELTYMKHLSVIQSVFKKPLEAALASNSALSNDLSNRLEQWNSHQMLGDVFVKFTTQLRAYTNFLNNYPVTLQTLERCKEQNPQFRSFLGRHEKQPNTKMMSLAELLFLPEKQLTCYVQLLESFLRYTPPDHQDRGNIVKAIAKFKDLVHLFRQYKERLERETFLQDLQKRIVNCPSLSTSRGSWHVSVQRCLNHSHSEFQICTFSKTCSKELQVSSVFVIKEIKSGKSC</sequence>
<name>A0AAD9VE54_ACRCE</name>
<dbReference type="PROSITE" id="PS50010">
    <property type="entry name" value="DH_2"/>
    <property type="match status" value="1"/>
</dbReference>
<dbReference type="SUPFAM" id="SSF48065">
    <property type="entry name" value="DBL homology domain (DH-domain)"/>
    <property type="match status" value="1"/>
</dbReference>
<dbReference type="PANTHER" id="PTHR46857">
    <property type="entry name" value="EPITHELIAL CELL-TRANSFORMING SEQUENCE 2 ONCOGENE-LIKE"/>
    <property type="match status" value="1"/>
</dbReference>
<feature type="region of interest" description="Disordered" evidence="1">
    <location>
        <begin position="581"/>
        <end position="600"/>
    </location>
</feature>
<dbReference type="InterPro" id="IPR000219">
    <property type="entry name" value="DH_dom"/>
</dbReference>
<feature type="region of interest" description="Disordered" evidence="1">
    <location>
        <begin position="1"/>
        <end position="25"/>
    </location>
</feature>
<dbReference type="InterPro" id="IPR035899">
    <property type="entry name" value="DBL_dom_sf"/>
</dbReference>
<dbReference type="InterPro" id="IPR001810">
    <property type="entry name" value="F-box_dom"/>
</dbReference>
<feature type="domain" description="DH" evidence="2">
    <location>
        <begin position="633"/>
        <end position="798"/>
    </location>
</feature>
<evidence type="ECO:0000256" key="1">
    <source>
        <dbReference type="SAM" id="MobiDB-lite"/>
    </source>
</evidence>
<dbReference type="SUPFAM" id="SSF81383">
    <property type="entry name" value="F-box domain"/>
    <property type="match status" value="1"/>
</dbReference>
<dbReference type="GO" id="GO:0005085">
    <property type="term" value="F:guanyl-nucleotide exchange factor activity"/>
    <property type="evidence" value="ECO:0007669"/>
    <property type="project" value="InterPro"/>
</dbReference>
<dbReference type="CDD" id="cd00160">
    <property type="entry name" value="RhoGEF"/>
    <property type="match status" value="1"/>
</dbReference>
<dbReference type="Proteomes" id="UP001249851">
    <property type="component" value="Unassembled WGS sequence"/>
</dbReference>
<protein>
    <submittedName>
        <fullName evidence="3">Epithelial cell-transforming sequence 2 oncogene-like</fullName>
    </submittedName>
</protein>
<reference evidence="3" key="1">
    <citation type="journal article" date="2023" name="G3 (Bethesda)">
        <title>Whole genome assembly and annotation of the endangered Caribbean coral Acropora cervicornis.</title>
        <authorList>
            <person name="Selwyn J.D."/>
            <person name="Vollmer S.V."/>
        </authorList>
    </citation>
    <scope>NUCLEOTIDE SEQUENCE</scope>
    <source>
        <strain evidence="3">K2</strain>
    </source>
</reference>
<dbReference type="InterPro" id="IPR036047">
    <property type="entry name" value="F-box-like_dom_sf"/>
</dbReference>
<dbReference type="Pfam" id="PF00621">
    <property type="entry name" value="RhoGEF"/>
    <property type="match status" value="1"/>
</dbReference>
<reference evidence="3" key="2">
    <citation type="journal article" date="2023" name="Science">
        <title>Genomic signatures of disease resistance in endangered staghorn corals.</title>
        <authorList>
            <person name="Vollmer S.V."/>
            <person name="Selwyn J.D."/>
            <person name="Despard B.A."/>
            <person name="Roesel C.L."/>
        </authorList>
    </citation>
    <scope>NUCLEOTIDE SEQUENCE</scope>
    <source>
        <strain evidence="3">K2</strain>
    </source>
</reference>
<dbReference type="CDD" id="cd22173">
    <property type="entry name" value="F-box_ECT2L"/>
    <property type="match status" value="1"/>
</dbReference>
<dbReference type="Gene3D" id="1.20.1280.50">
    <property type="match status" value="1"/>
</dbReference>
<dbReference type="InterPro" id="IPR052805">
    <property type="entry name" value="GEF_Ubiquitin-Prot_Reg"/>
</dbReference>
<comment type="caution">
    <text evidence="3">The sequence shown here is derived from an EMBL/GenBank/DDBJ whole genome shotgun (WGS) entry which is preliminary data.</text>
</comment>
<accession>A0AAD9VE54</accession>
<evidence type="ECO:0000313" key="3">
    <source>
        <dbReference type="EMBL" id="KAK2570590.1"/>
    </source>
</evidence>
<dbReference type="EMBL" id="JARQWQ010000007">
    <property type="protein sequence ID" value="KAK2570590.1"/>
    <property type="molecule type" value="Genomic_DNA"/>
</dbReference>
<dbReference type="SMART" id="SM00325">
    <property type="entry name" value="RhoGEF"/>
    <property type="match status" value="1"/>
</dbReference>
<proteinExistence type="predicted"/>
<dbReference type="Gene3D" id="1.20.900.10">
    <property type="entry name" value="Dbl homology (DH) domain"/>
    <property type="match status" value="1"/>
</dbReference>
<evidence type="ECO:0000313" key="4">
    <source>
        <dbReference type="Proteomes" id="UP001249851"/>
    </source>
</evidence>
<dbReference type="PANTHER" id="PTHR46857:SF2">
    <property type="entry name" value="F-BOX ONLY PROTEIN 16"/>
    <property type="match status" value="1"/>
</dbReference>
<evidence type="ECO:0000259" key="2">
    <source>
        <dbReference type="PROSITE" id="PS50010"/>
    </source>
</evidence>
<dbReference type="Pfam" id="PF12937">
    <property type="entry name" value="F-box-like"/>
    <property type="match status" value="1"/>
</dbReference>
<dbReference type="AlphaFoldDB" id="A0AAD9VE54"/>
<gene>
    <name evidence="3" type="ORF">P5673_004273</name>
</gene>
<organism evidence="3 4">
    <name type="scientific">Acropora cervicornis</name>
    <name type="common">Staghorn coral</name>
    <dbReference type="NCBI Taxonomy" id="6130"/>
    <lineage>
        <taxon>Eukaryota</taxon>
        <taxon>Metazoa</taxon>
        <taxon>Cnidaria</taxon>
        <taxon>Anthozoa</taxon>
        <taxon>Hexacorallia</taxon>
        <taxon>Scleractinia</taxon>
        <taxon>Astrocoeniina</taxon>
        <taxon>Acroporidae</taxon>
        <taxon>Acropora</taxon>
    </lineage>
</organism>
<keyword evidence="4" id="KW-1185">Reference proteome</keyword>